<dbReference type="PANTHER" id="PTHR30562:SF1">
    <property type="entry name" value="UVRABC SYSTEM PROTEIN C"/>
    <property type="match status" value="1"/>
</dbReference>
<evidence type="ECO:0000259" key="9">
    <source>
        <dbReference type="PROSITE" id="PS50165"/>
    </source>
</evidence>
<gene>
    <name evidence="10" type="primary">uvrC</name>
    <name evidence="10" type="ORF">ENL70_03570</name>
</gene>
<keyword evidence="5" id="KW-0234">DNA repair</keyword>
<evidence type="ECO:0000256" key="1">
    <source>
        <dbReference type="ARBA" id="ARBA00022490"/>
    </source>
</evidence>
<comment type="caution">
    <text evidence="10">The sequence shown here is derived from an EMBL/GenBank/DDBJ whole genome shotgun (WGS) entry which is preliminary data.</text>
</comment>
<evidence type="ECO:0000256" key="5">
    <source>
        <dbReference type="ARBA" id="ARBA00023204"/>
    </source>
</evidence>
<dbReference type="Gene3D" id="3.30.420.340">
    <property type="entry name" value="UvrC, RNAse H endonuclease domain"/>
    <property type="match status" value="1"/>
</dbReference>
<dbReference type="InterPro" id="IPR035901">
    <property type="entry name" value="GIY-YIG_endonuc_sf"/>
</dbReference>
<dbReference type="InterPro" id="IPR001943">
    <property type="entry name" value="UVR_dom"/>
</dbReference>
<dbReference type="Pfam" id="PF08459">
    <property type="entry name" value="UvrC_RNaseH_dom"/>
    <property type="match status" value="1"/>
</dbReference>
<feature type="domain" description="UvrC family homology region profile" evidence="9">
    <location>
        <begin position="402"/>
        <end position="475"/>
    </location>
</feature>
<keyword evidence="3" id="KW-0228">DNA excision</keyword>
<organism evidence="10">
    <name type="scientific">Thermodesulfobium narugense</name>
    <dbReference type="NCBI Taxonomy" id="184064"/>
    <lineage>
        <taxon>Bacteria</taxon>
        <taxon>Pseudomonadati</taxon>
        <taxon>Thermodesulfobiota</taxon>
        <taxon>Thermodesulfobiia</taxon>
        <taxon>Thermodesulfobiales</taxon>
        <taxon>Thermodesulfobiaceae</taxon>
        <taxon>Thermodesulfobium</taxon>
    </lineage>
</organism>
<dbReference type="GO" id="GO:0009380">
    <property type="term" value="C:excinuclease repair complex"/>
    <property type="evidence" value="ECO:0007669"/>
    <property type="project" value="InterPro"/>
</dbReference>
<evidence type="ECO:0000313" key="10">
    <source>
        <dbReference type="EMBL" id="HHI65612.1"/>
    </source>
</evidence>
<evidence type="ECO:0000256" key="4">
    <source>
        <dbReference type="ARBA" id="ARBA00022881"/>
    </source>
</evidence>
<dbReference type="SUPFAM" id="SSF46600">
    <property type="entry name" value="C-terminal UvrC-binding domain of UvrB"/>
    <property type="match status" value="1"/>
</dbReference>
<keyword evidence="6" id="KW-0742">SOS response</keyword>
<keyword evidence="2" id="KW-0227">DNA damage</keyword>
<keyword evidence="1" id="KW-0963">Cytoplasm</keyword>
<sequence>MFSIEELNLEDIPELPGVYIFFSKEKKTLYVGKAINLLNRLRNYLKSKTHDPKTALMLSEAKYLDFIVVRNEYEALILEMTLIKEKIPKYNVQLRDNKSYPYIKIDFNEDFPALELFRGKPTKKKDVLYIGPYPDGSRLRSLLNYINSVLPLRKCSKTTFKNAKSFCIRYQMKQCLAPCTGKVDKEEYKKIVLLAKNWLTGDLDRVKKDLIKQIEKFSKEENFEQAARLRDSLFYIESFSNIKVVDPQGKLDVDAIYINKLGDISLVQVRRGFVSTNIIKRLINVQETNLRDAMLFFLYDFYSNIEPGKLICINIKLDEADLIERFFKERWNKKHKIKVISDDLLNDNEPSKKGKLRLDVKYLEILKIAKENLVAKNKINVFKEGFERLSEIFEKKISLAFALDVAHFQGEATVAGLSAADEKGLRKRYYRRVRLEDNSLDDYASLDLALKTLCKKKLEADLLLIDGGLGQLEVALKNLRDSSTIVISLAKEEEVIYLTDKRELRLPKSDYALRALMYLRDEAHRFANEYRKYLFAKARKPLKDKSY</sequence>
<feature type="domain" description="GIY-YIG" evidence="8">
    <location>
        <begin position="14"/>
        <end position="92"/>
    </location>
</feature>
<dbReference type="PROSITE" id="PS50151">
    <property type="entry name" value="UVR"/>
    <property type="match status" value="1"/>
</dbReference>
<dbReference type="SUPFAM" id="SSF82771">
    <property type="entry name" value="GIY-YIG endonuclease"/>
    <property type="match status" value="1"/>
</dbReference>
<dbReference type="PROSITE" id="PS50165">
    <property type="entry name" value="UVRC"/>
    <property type="match status" value="1"/>
</dbReference>
<dbReference type="GO" id="GO:0009432">
    <property type="term" value="P:SOS response"/>
    <property type="evidence" value="ECO:0007669"/>
    <property type="project" value="UniProtKB-KW"/>
</dbReference>
<evidence type="ECO:0000259" key="8">
    <source>
        <dbReference type="PROSITE" id="PS50164"/>
    </source>
</evidence>
<dbReference type="InterPro" id="IPR038476">
    <property type="entry name" value="UvrC_RNase_H_dom_sf"/>
</dbReference>
<dbReference type="CDD" id="cd10434">
    <property type="entry name" value="GIY-YIG_UvrC_Cho"/>
    <property type="match status" value="1"/>
</dbReference>
<dbReference type="PROSITE" id="PS50164">
    <property type="entry name" value="GIY_YIG"/>
    <property type="match status" value="1"/>
</dbReference>
<dbReference type="Pfam" id="PF01541">
    <property type="entry name" value="GIY-YIG"/>
    <property type="match status" value="1"/>
</dbReference>
<dbReference type="InterPro" id="IPR004791">
    <property type="entry name" value="UvrC"/>
</dbReference>
<evidence type="ECO:0000256" key="6">
    <source>
        <dbReference type="ARBA" id="ARBA00023236"/>
    </source>
</evidence>
<protein>
    <submittedName>
        <fullName evidence="10">Excinuclease ABC subunit C</fullName>
    </submittedName>
</protein>
<dbReference type="InterPro" id="IPR000305">
    <property type="entry name" value="GIY-YIG_endonuc"/>
</dbReference>
<keyword evidence="4" id="KW-0267">Excision nuclease</keyword>
<dbReference type="Gene3D" id="3.40.1440.10">
    <property type="entry name" value="GIY-YIG endonuclease"/>
    <property type="match status" value="1"/>
</dbReference>
<dbReference type="InterPro" id="IPR050066">
    <property type="entry name" value="UvrABC_protein_C"/>
</dbReference>
<dbReference type="NCBIfam" id="TIGR00194">
    <property type="entry name" value="uvrC"/>
    <property type="match status" value="1"/>
</dbReference>
<dbReference type="AlphaFoldDB" id="A0A7C5PQR1"/>
<dbReference type="GO" id="GO:0006289">
    <property type="term" value="P:nucleotide-excision repair"/>
    <property type="evidence" value="ECO:0007669"/>
    <property type="project" value="InterPro"/>
</dbReference>
<dbReference type="PANTHER" id="PTHR30562">
    <property type="entry name" value="UVRC/OXIDOREDUCTASE"/>
    <property type="match status" value="1"/>
</dbReference>
<feature type="domain" description="UVR" evidence="7">
    <location>
        <begin position="204"/>
        <end position="239"/>
    </location>
</feature>
<proteinExistence type="predicted"/>
<dbReference type="InterPro" id="IPR036876">
    <property type="entry name" value="UVR_dom_sf"/>
</dbReference>
<evidence type="ECO:0000259" key="7">
    <source>
        <dbReference type="PROSITE" id="PS50151"/>
    </source>
</evidence>
<dbReference type="FunFam" id="3.40.1440.10:FF:000001">
    <property type="entry name" value="UvrABC system protein C"/>
    <property type="match status" value="1"/>
</dbReference>
<evidence type="ECO:0000256" key="2">
    <source>
        <dbReference type="ARBA" id="ARBA00022763"/>
    </source>
</evidence>
<reference evidence="10" key="1">
    <citation type="journal article" date="2020" name="mSystems">
        <title>Genome- and Community-Level Interaction Insights into Carbon Utilization and Element Cycling Functions of Hydrothermarchaeota in Hydrothermal Sediment.</title>
        <authorList>
            <person name="Zhou Z."/>
            <person name="Liu Y."/>
            <person name="Xu W."/>
            <person name="Pan J."/>
            <person name="Luo Z.H."/>
            <person name="Li M."/>
        </authorList>
    </citation>
    <scope>NUCLEOTIDE SEQUENCE [LARGE SCALE GENOMIC DNA]</scope>
    <source>
        <strain evidence="10">SpSt-1019</strain>
    </source>
</reference>
<accession>A0A7C5PQR1</accession>
<dbReference type="InterPro" id="IPR001162">
    <property type="entry name" value="UvrC_RNase_H_dom"/>
</dbReference>
<dbReference type="Pfam" id="PF02151">
    <property type="entry name" value="UVR"/>
    <property type="match status" value="1"/>
</dbReference>
<dbReference type="InterPro" id="IPR047296">
    <property type="entry name" value="GIY-YIG_UvrC_Cho"/>
</dbReference>
<evidence type="ECO:0000256" key="3">
    <source>
        <dbReference type="ARBA" id="ARBA00022769"/>
    </source>
</evidence>
<dbReference type="GO" id="GO:0009381">
    <property type="term" value="F:excinuclease ABC activity"/>
    <property type="evidence" value="ECO:0007669"/>
    <property type="project" value="InterPro"/>
</dbReference>
<dbReference type="SMART" id="SM00465">
    <property type="entry name" value="GIYc"/>
    <property type="match status" value="1"/>
</dbReference>
<dbReference type="EMBL" id="DRUY01000119">
    <property type="protein sequence ID" value="HHI65612.1"/>
    <property type="molecule type" value="Genomic_DNA"/>
</dbReference>
<name>A0A7C5PQR1_9BACT</name>